<dbReference type="AlphaFoldDB" id="A0A1F8DKE4"/>
<dbReference type="InterPro" id="IPR036953">
    <property type="entry name" value="GreA/GreB_C_sf"/>
</dbReference>
<dbReference type="GO" id="GO:0032784">
    <property type="term" value="P:regulation of DNA-templated transcription elongation"/>
    <property type="evidence" value="ECO:0007669"/>
    <property type="project" value="InterPro"/>
</dbReference>
<reference evidence="2 3" key="1">
    <citation type="journal article" date="2016" name="Nat. Commun.">
        <title>Thousands of microbial genomes shed light on interconnected biogeochemical processes in an aquifer system.</title>
        <authorList>
            <person name="Anantharaman K."/>
            <person name="Brown C.T."/>
            <person name="Hug L.A."/>
            <person name="Sharon I."/>
            <person name="Castelle C.J."/>
            <person name="Probst A.J."/>
            <person name="Thomas B.C."/>
            <person name="Singh A."/>
            <person name="Wilkins M.J."/>
            <person name="Karaoz U."/>
            <person name="Brodie E.L."/>
            <person name="Williams K.H."/>
            <person name="Hubbard S.S."/>
            <person name="Banfield J.F."/>
        </authorList>
    </citation>
    <scope>NUCLEOTIDE SEQUENCE [LARGE SCALE GENOMIC DNA]</scope>
</reference>
<name>A0A1F8DKE4_9BACT</name>
<evidence type="ECO:0000259" key="1">
    <source>
        <dbReference type="Pfam" id="PF01272"/>
    </source>
</evidence>
<dbReference type="InterPro" id="IPR001437">
    <property type="entry name" value="Tscrpt_elong_fac_GreA/B_C"/>
</dbReference>
<accession>A0A1F8DKE4</accession>
<gene>
    <name evidence="2" type="ORF">A2108_02510</name>
</gene>
<dbReference type="PANTHER" id="PTHR30437:SF4">
    <property type="entry name" value="TRANSCRIPTION ELONGATION FACTOR GREA"/>
    <property type="match status" value="1"/>
</dbReference>
<feature type="domain" description="Transcription elongation factor GreA/GreB C-terminal" evidence="1">
    <location>
        <begin position="13"/>
        <end position="84"/>
    </location>
</feature>
<dbReference type="GO" id="GO:0003677">
    <property type="term" value="F:DNA binding"/>
    <property type="evidence" value="ECO:0007669"/>
    <property type="project" value="InterPro"/>
</dbReference>
<dbReference type="InterPro" id="IPR023459">
    <property type="entry name" value="Tscrpt_elong_fac_GreA/B_fam"/>
</dbReference>
<dbReference type="Proteomes" id="UP000178303">
    <property type="component" value="Unassembled WGS sequence"/>
</dbReference>
<comment type="caution">
    <text evidence="2">The sequence shown here is derived from an EMBL/GenBank/DDBJ whole genome shotgun (WGS) entry which is preliminary data.</text>
</comment>
<organism evidence="2 3">
    <name type="scientific">Candidatus Wolfebacteria bacterium GWA1_42_9</name>
    <dbReference type="NCBI Taxonomy" id="1802553"/>
    <lineage>
        <taxon>Bacteria</taxon>
        <taxon>Candidatus Wolfeibacteriota</taxon>
    </lineage>
</organism>
<dbReference type="GO" id="GO:0070063">
    <property type="term" value="F:RNA polymerase binding"/>
    <property type="evidence" value="ECO:0007669"/>
    <property type="project" value="InterPro"/>
</dbReference>
<dbReference type="Gene3D" id="3.10.50.30">
    <property type="entry name" value="Transcription elongation factor, GreA/GreB, C-terminal domain"/>
    <property type="match status" value="1"/>
</dbReference>
<sequence>MSNNGKINHLENGDRIKMGDRAKVKLPDGIVREFKLVYTKQINPEEGLISDESPVGRALLGAMVGEKRKYRVGDRELELEVLEIFPREEKKKINMD</sequence>
<dbReference type="GO" id="GO:0006354">
    <property type="term" value="P:DNA-templated transcription elongation"/>
    <property type="evidence" value="ECO:0007669"/>
    <property type="project" value="TreeGrafter"/>
</dbReference>
<dbReference type="PANTHER" id="PTHR30437">
    <property type="entry name" value="TRANSCRIPTION ELONGATION FACTOR GREA"/>
    <property type="match status" value="1"/>
</dbReference>
<evidence type="ECO:0000313" key="3">
    <source>
        <dbReference type="Proteomes" id="UP000178303"/>
    </source>
</evidence>
<protein>
    <recommendedName>
        <fullName evidence="1">Transcription elongation factor GreA/GreB C-terminal domain-containing protein</fullName>
    </recommendedName>
</protein>
<dbReference type="InterPro" id="IPR018151">
    <property type="entry name" value="TF_GreA/GreB_CS"/>
</dbReference>
<dbReference type="PROSITE" id="PS00830">
    <property type="entry name" value="GREAB_2"/>
    <property type="match status" value="1"/>
</dbReference>
<dbReference type="Pfam" id="PF01272">
    <property type="entry name" value="GreA_GreB"/>
    <property type="match status" value="1"/>
</dbReference>
<evidence type="ECO:0000313" key="2">
    <source>
        <dbReference type="EMBL" id="OGM89081.1"/>
    </source>
</evidence>
<dbReference type="EMBL" id="MGIN01000031">
    <property type="protein sequence ID" value="OGM89081.1"/>
    <property type="molecule type" value="Genomic_DNA"/>
</dbReference>
<dbReference type="SUPFAM" id="SSF54534">
    <property type="entry name" value="FKBP-like"/>
    <property type="match status" value="1"/>
</dbReference>
<proteinExistence type="predicted"/>